<dbReference type="PANTHER" id="PTHR43641">
    <property type="entry name" value="FORMATE ACETYLTRANSFERASE 3-RELATED"/>
    <property type="match status" value="1"/>
</dbReference>
<dbReference type="GO" id="GO:0005829">
    <property type="term" value="C:cytosol"/>
    <property type="evidence" value="ECO:0007669"/>
    <property type="project" value="TreeGrafter"/>
</dbReference>
<dbReference type="InterPro" id="IPR004184">
    <property type="entry name" value="PFL_dom"/>
</dbReference>
<dbReference type="Pfam" id="PF02901">
    <property type="entry name" value="PFL-like"/>
    <property type="match status" value="1"/>
</dbReference>
<dbReference type="PROSITE" id="PS51554">
    <property type="entry name" value="PFL"/>
    <property type="match status" value="1"/>
</dbReference>
<dbReference type="EMBL" id="AJSR01001316">
    <property type="protein sequence ID" value="EKM31147.1"/>
    <property type="molecule type" value="Genomic_DNA"/>
</dbReference>
<dbReference type="SUPFAM" id="SSF51998">
    <property type="entry name" value="PFL-like glycyl radical enzymes"/>
    <property type="match status" value="1"/>
</dbReference>
<feature type="non-terminal residue" evidence="2">
    <location>
        <position position="1"/>
    </location>
</feature>
<keyword evidence="2" id="KW-0670">Pyruvate</keyword>
<feature type="domain" description="PFL" evidence="1">
    <location>
        <begin position="1"/>
        <end position="70"/>
    </location>
</feature>
<dbReference type="AlphaFoldDB" id="A0A454CXN8"/>
<name>A0A454CXN8_VIBHA</name>
<dbReference type="Gene3D" id="3.20.70.20">
    <property type="match status" value="1"/>
</dbReference>
<evidence type="ECO:0000313" key="2">
    <source>
        <dbReference type="EMBL" id="EKM31147.1"/>
    </source>
</evidence>
<dbReference type="GO" id="GO:0016829">
    <property type="term" value="F:lyase activity"/>
    <property type="evidence" value="ECO:0007669"/>
    <property type="project" value="UniProtKB-KW"/>
</dbReference>
<keyword evidence="2" id="KW-0456">Lyase</keyword>
<comment type="caution">
    <text evidence="2">The sequence shown here is derived from an EMBL/GenBank/DDBJ whole genome shotgun (WGS) entry which is preliminary data.</text>
</comment>
<gene>
    <name evidence="2" type="ORF">VCHENC02_3186A</name>
</gene>
<dbReference type="PANTHER" id="PTHR43641:SF3">
    <property type="entry name" value="DEHYDRATASE PFLD-RELATED"/>
    <property type="match status" value="1"/>
</dbReference>
<accession>A0A454CXN8</accession>
<protein>
    <submittedName>
        <fullName evidence="2">Pyruvate formate lyase family protein</fullName>
    </submittedName>
</protein>
<dbReference type="Proteomes" id="UP000008367">
    <property type="component" value="Unassembled WGS sequence"/>
</dbReference>
<proteinExistence type="predicted"/>
<feature type="non-terminal residue" evidence="2">
    <location>
        <position position="70"/>
    </location>
</feature>
<evidence type="ECO:0000259" key="1">
    <source>
        <dbReference type="PROSITE" id="PS51554"/>
    </source>
</evidence>
<reference evidence="2 3" key="1">
    <citation type="submission" date="2012-10" db="EMBL/GenBank/DDBJ databases">
        <title>Genome sequence of Vibrio Cholerae HENC-02.</title>
        <authorList>
            <person name="Eppinger M."/>
            <person name="Hasan N.A."/>
            <person name="Sengamalay N."/>
            <person name="Hine E."/>
            <person name="Su Q."/>
            <person name="Daugherty S.C."/>
            <person name="Young S."/>
            <person name="Sadzewicz L."/>
            <person name="Tallon L."/>
            <person name="Cebula T.A."/>
            <person name="Ravel J."/>
            <person name="Colwell R.R."/>
        </authorList>
    </citation>
    <scope>NUCLEOTIDE SEQUENCE [LARGE SCALE GENOMIC DNA]</scope>
    <source>
        <strain evidence="2 3">HENC-02</strain>
    </source>
</reference>
<sequence>VILLEASIRHIHRYAELAENMSQATDNEQRKQELIQIAAISRKIATEAPDGFYEACQLFWYMNIILQYDS</sequence>
<organism evidence="2 3">
    <name type="scientific">Vibrio harveyi</name>
    <name type="common">Beneckea harveyi</name>
    <dbReference type="NCBI Taxonomy" id="669"/>
    <lineage>
        <taxon>Bacteria</taxon>
        <taxon>Pseudomonadati</taxon>
        <taxon>Pseudomonadota</taxon>
        <taxon>Gammaproteobacteria</taxon>
        <taxon>Vibrionales</taxon>
        <taxon>Vibrionaceae</taxon>
        <taxon>Vibrio</taxon>
    </lineage>
</organism>
<dbReference type="InterPro" id="IPR051215">
    <property type="entry name" value="GRE"/>
</dbReference>
<evidence type="ECO:0000313" key="3">
    <source>
        <dbReference type="Proteomes" id="UP000008367"/>
    </source>
</evidence>